<dbReference type="Pfam" id="PF05153">
    <property type="entry name" value="MIOX"/>
    <property type="match status" value="1"/>
</dbReference>
<evidence type="ECO:0000256" key="1">
    <source>
        <dbReference type="ARBA" id="ARBA00004496"/>
    </source>
</evidence>
<dbReference type="EC" id="1.13.99.1" evidence="4 11"/>
<keyword evidence="8 11" id="KW-0560">Oxidoreductase</keyword>
<name>A0AAD2E9R8_9LAMI</name>
<evidence type="ECO:0000313" key="12">
    <source>
        <dbReference type="EMBL" id="CAI9779996.1"/>
    </source>
</evidence>
<gene>
    <name evidence="12" type="ORF">FPE_LOCUS27426</name>
</gene>
<evidence type="ECO:0000256" key="2">
    <source>
        <dbReference type="ARBA" id="ARBA00005167"/>
    </source>
</evidence>
<comment type="catalytic activity">
    <reaction evidence="11">
        <text>myo-inositol + O2 = D-glucuronate + H2O + H(+)</text>
        <dbReference type="Rhea" id="RHEA:23696"/>
        <dbReference type="ChEBI" id="CHEBI:15377"/>
        <dbReference type="ChEBI" id="CHEBI:15378"/>
        <dbReference type="ChEBI" id="CHEBI:15379"/>
        <dbReference type="ChEBI" id="CHEBI:17268"/>
        <dbReference type="ChEBI" id="CHEBI:58720"/>
        <dbReference type="EC" id="1.13.99.1"/>
    </reaction>
</comment>
<evidence type="ECO:0000256" key="7">
    <source>
        <dbReference type="ARBA" id="ARBA00022723"/>
    </source>
</evidence>
<evidence type="ECO:0000256" key="5">
    <source>
        <dbReference type="ARBA" id="ARBA00022490"/>
    </source>
</evidence>
<comment type="pathway">
    <text evidence="2 11">Polyol metabolism; myo-inositol degradation into D-glucuronate; D-glucuronate from myo-inositol: step 1/1.</text>
</comment>
<dbReference type="SUPFAM" id="SSF109604">
    <property type="entry name" value="HD-domain/PDEase-like"/>
    <property type="match status" value="1"/>
</dbReference>
<keyword evidence="9 10" id="KW-0408">Iron</keyword>
<evidence type="ECO:0000256" key="8">
    <source>
        <dbReference type="ARBA" id="ARBA00023002"/>
    </source>
</evidence>
<dbReference type="GO" id="GO:0050113">
    <property type="term" value="F:inositol oxygenase activity"/>
    <property type="evidence" value="ECO:0007669"/>
    <property type="project" value="UniProtKB-UniRule"/>
</dbReference>
<keyword evidence="6" id="KW-0060">Ascorbate biosynthesis</keyword>
<feature type="binding site" evidence="10">
    <location>
        <position position="78"/>
    </location>
    <ligand>
        <name>Fe cation</name>
        <dbReference type="ChEBI" id="CHEBI:24875"/>
        <label>1</label>
    </ligand>
</feature>
<dbReference type="PANTHER" id="PTHR12588">
    <property type="entry name" value="MYOINOSITOL OXYGENASE"/>
    <property type="match status" value="1"/>
</dbReference>
<reference evidence="12" key="1">
    <citation type="submission" date="2023-05" db="EMBL/GenBank/DDBJ databases">
        <authorList>
            <person name="Huff M."/>
        </authorList>
    </citation>
    <scope>NUCLEOTIDE SEQUENCE</scope>
</reference>
<dbReference type="AlphaFoldDB" id="A0AAD2E9R8"/>
<dbReference type="GO" id="GO:0005737">
    <property type="term" value="C:cytoplasm"/>
    <property type="evidence" value="ECO:0007669"/>
    <property type="project" value="UniProtKB-SubCell"/>
</dbReference>
<dbReference type="Proteomes" id="UP000834106">
    <property type="component" value="Chromosome 17"/>
</dbReference>
<evidence type="ECO:0000256" key="4">
    <source>
        <dbReference type="ARBA" id="ARBA00011919"/>
    </source>
</evidence>
<dbReference type="GO" id="GO:0005506">
    <property type="term" value="F:iron ion binding"/>
    <property type="evidence" value="ECO:0007669"/>
    <property type="project" value="InterPro"/>
</dbReference>
<evidence type="ECO:0000256" key="3">
    <source>
        <dbReference type="ARBA" id="ARBA00005286"/>
    </source>
</evidence>
<comment type="cofactor">
    <cofactor evidence="10 11">
        <name>Fe cation</name>
        <dbReference type="ChEBI" id="CHEBI:24875"/>
    </cofactor>
    <text evidence="10 11">Binds 2 iron ions per subunit.</text>
</comment>
<evidence type="ECO:0000256" key="11">
    <source>
        <dbReference type="RuleBase" id="RU367039"/>
    </source>
</evidence>
<evidence type="ECO:0000256" key="10">
    <source>
        <dbReference type="PIRSR" id="PIRSR607828-2"/>
    </source>
</evidence>
<comment type="similarity">
    <text evidence="3 11">Belongs to the myo-inositol oxygenase family.</text>
</comment>
<keyword evidence="7 10" id="KW-0479">Metal-binding</keyword>
<feature type="binding site" evidence="10">
    <location>
        <position position="105"/>
    </location>
    <ligand>
        <name>Fe cation</name>
        <dbReference type="ChEBI" id="CHEBI:24875"/>
        <label>1</label>
    </ligand>
</feature>
<dbReference type="GO" id="GO:0019310">
    <property type="term" value="P:inositol catabolic process"/>
    <property type="evidence" value="ECO:0007669"/>
    <property type="project" value="UniProtKB-UniRule"/>
</dbReference>
<accession>A0AAD2E9R8</accession>
<dbReference type="EMBL" id="OU503052">
    <property type="protein sequence ID" value="CAI9779996.1"/>
    <property type="molecule type" value="Genomic_DNA"/>
</dbReference>
<protein>
    <recommendedName>
        <fullName evidence="4 11">Inositol oxygenase</fullName>
        <ecNumber evidence="4 11">1.13.99.1</ecNumber>
    </recommendedName>
    <alternativeName>
        <fullName evidence="11">Myo-inositol oxygenase</fullName>
    </alternativeName>
</protein>
<organism evidence="12 13">
    <name type="scientific">Fraxinus pennsylvanica</name>
    <dbReference type="NCBI Taxonomy" id="56036"/>
    <lineage>
        <taxon>Eukaryota</taxon>
        <taxon>Viridiplantae</taxon>
        <taxon>Streptophyta</taxon>
        <taxon>Embryophyta</taxon>
        <taxon>Tracheophyta</taxon>
        <taxon>Spermatophyta</taxon>
        <taxon>Magnoliopsida</taxon>
        <taxon>eudicotyledons</taxon>
        <taxon>Gunneridae</taxon>
        <taxon>Pentapetalae</taxon>
        <taxon>asterids</taxon>
        <taxon>lamiids</taxon>
        <taxon>Lamiales</taxon>
        <taxon>Oleaceae</taxon>
        <taxon>Oleeae</taxon>
        <taxon>Fraxinus</taxon>
    </lineage>
</organism>
<dbReference type="PANTHER" id="PTHR12588:SF12">
    <property type="entry name" value="INOSITOL OXYGENASE 1"/>
    <property type="match status" value="1"/>
</dbReference>
<sequence length="177" mass="20924">MFLKQCETDYNVESERQEGVEKFYKNNHICQTYDFVRNMRVEYGKFDKEEMGIWECCELRYNIVDESDPALDEPRIQHLLQTAEAMRRDHPEEDWLHLTPLSMVHYSPVLHPKYATIRLSNSMGKTPDLGKILLHPKFSKLPQRAVVVFQRQNPTSMIPSTIPEMEFTVKAVDLRMF</sequence>
<evidence type="ECO:0000256" key="6">
    <source>
        <dbReference type="ARBA" id="ARBA00022644"/>
    </source>
</evidence>
<proteinExistence type="inferred from homology"/>
<comment type="subcellular location">
    <subcellularLocation>
        <location evidence="1 11">Cytoplasm</location>
    </subcellularLocation>
</comment>
<dbReference type="GO" id="GO:0019853">
    <property type="term" value="P:L-ascorbic acid biosynthetic process"/>
    <property type="evidence" value="ECO:0007669"/>
    <property type="project" value="UniProtKB-KW"/>
</dbReference>
<dbReference type="InterPro" id="IPR007828">
    <property type="entry name" value="Inositol_oxygenase"/>
</dbReference>
<evidence type="ECO:0000313" key="13">
    <source>
        <dbReference type="Proteomes" id="UP000834106"/>
    </source>
</evidence>
<keyword evidence="5 11" id="KW-0963">Cytoplasm</keyword>
<evidence type="ECO:0000256" key="9">
    <source>
        <dbReference type="ARBA" id="ARBA00023004"/>
    </source>
</evidence>
<keyword evidence="13" id="KW-1185">Reference proteome</keyword>
<feature type="binding site" evidence="10">
    <location>
        <position position="128"/>
    </location>
    <ligand>
        <name>Fe cation</name>
        <dbReference type="ChEBI" id="CHEBI:24875"/>
        <label>1</label>
    </ligand>
</feature>